<proteinExistence type="predicted"/>
<protein>
    <submittedName>
        <fullName evidence="1">Uncharacterized protein</fullName>
    </submittedName>
</protein>
<comment type="caution">
    <text evidence="1">The sequence shown here is derived from an EMBL/GenBank/DDBJ whole genome shotgun (WGS) entry which is preliminary data.</text>
</comment>
<reference evidence="1 2" key="1">
    <citation type="submission" date="2019-07" db="EMBL/GenBank/DDBJ databases">
        <authorList>
            <person name="Duangmal K."/>
            <person name="Teo W.F.A."/>
        </authorList>
    </citation>
    <scope>NUCLEOTIDE SEQUENCE [LARGE SCALE GENOMIC DNA]</scope>
    <source>
        <strain evidence="1 2">TBRC 6029</strain>
    </source>
</reference>
<evidence type="ECO:0000313" key="2">
    <source>
        <dbReference type="Proteomes" id="UP000320011"/>
    </source>
</evidence>
<accession>A0A558DLR9</accession>
<evidence type="ECO:0000313" key="1">
    <source>
        <dbReference type="EMBL" id="TVT61966.1"/>
    </source>
</evidence>
<reference evidence="1 2" key="2">
    <citation type="submission" date="2019-08" db="EMBL/GenBank/DDBJ databases">
        <title>Amycolatopsis acidicola sp. nov., isolated from peat swamp forest soil.</title>
        <authorList>
            <person name="Srisuk N."/>
        </authorList>
    </citation>
    <scope>NUCLEOTIDE SEQUENCE [LARGE SCALE GENOMIC DNA]</scope>
    <source>
        <strain evidence="1 2">TBRC 6029</strain>
    </source>
</reference>
<dbReference type="Proteomes" id="UP000320011">
    <property type="component" value="Unassembled WGS sequence"/>
</dbReference>
<dbReference type="EMBL" id="VJWX01000007">
    <property type="protein sequence ID" value="TVT61966.1"/>
    <property type="molecule type" value="Genomic_DNA"/>
</dbReference>
<name>A0A558DLR9_9PSEU</name>
<dbReference type="AlphaFoldDB" id="A0A558DLR9"/>
<sequence length="89" mass="9611">MGSVLIKLSHRALTSSSVVVNVEFPLAWLRPRDQRQVLASGLVTGELMLSPLEWLSGIVGTPGWAGARLPSLERQQKCPRHGFGVACSC</sequence>
<dbReference type="RefSeq" id="WP_144585190.1">
    <property type="nucleotide sequence ID" value="NZ_VJWX01000007.1"/>
</dbReference>
<organism evidence="1 2">
    <name type="scientific">Amycolatopsis rhizosphaerae</name>
    <dbReference type="NCBI Taxonomy" id="2053003"/>
    <lineage>
        <taxon>Bacteria</taxon>
        <taxon>Bacillati</taxon>
        <taxon>Actinomycetota</taxon>
        <taxon>Actinomycetes</taxon>
        <taxon>Pseudonocardiales</taxon>
        <taxon>Pseudonocardiaceae</taxon>
        <taxon>Amycolatopsis</taxon>
    </lineage>
</organism>
<keyword evidence="2" id="KW-1185">Reference proteome</keyword>
<gene>
    <name evidence="1" type="ORF">FNH05_01665</name>
</gene>